<sequence length="79" mass="8858">MRMHIELDDDLIEKVDDIAGHRGRSAFVRAAIVRAVDQELRWSSLESAAGALSGTEHAWDGDTAAWVREQRRADERRAG</sequence>
<organism evidence="1 2">
    <name type="scientific">Solicola gregarius</name>
    <dbReference type="NCBI Taxonomy" id="2908642"/>
    <lineage>
        <taxon>Bacteria</taxon>
        <taxon>Bacillati</taxon>
        <taxon>Actinomycetota</taxon>
        <taxon>Actinomycetes</taxon>
        <taxon>Propionibacteriales</taxon>
        <taxon>Nocardioidaceae</taxon>
        <taxon>Solicola</taxon>
    </lineage>
</organism>
<dbReference type="KEGG" id="sgrg:L0C25_21475"/>
<protein>
    <submittedName>
        <fullName evidence="1">Ribbon-helix-helix domain-containing protein</fullName>
    </submittedName>
</protein>
<name>A0AA46TH64_9ACTN</name>
<dbReference type="InterPro" id="IPR019239">
    <property type="entry name" value="VapB_antitoxin"/>
</dbReference>
<reference evidence="1" key="1">
    <citation type="submission" date="2022-01" db="EMBL/GenBank/DDBJ databases">
        <title>Nocardioidaceae gen. sp. A5X3R13.</title>
        <authorList>
            <person name="Lopez Marin M.A."/>
            <person name="Uhlik O."/>
        </authorList>
    </citation>
    <scope>NUCLEOTIDE SEQUENCE</scope>
    <source>
        <strain evidence="1">A5X3R13</strain>
    </source>
</reference>
<accession>A0AA46TH64</accession>
<dbReference type="EMBL" id="CP094970">
    <property type="protein sequence ID" value="UYM05060.1"/>
    <property type="molecule type" value="Genomic_DNA"/>
</dbReference>
<gene>
    <name evidence="1" type="ORF">L0C25_21475</name>
</gene>
<dbReference type="RefSeq" id="WP_271633827.1">
    <property type="nucleotide sequence ID" value="NZ_CP094970.1"/>
</dbReference>
<evidence type="ECO:0000313" key="1">
    <source>
        <dbReference type="EMBL" id="UYM05060.1"/>
    </source>
</evidence>
<dbReference type="Pfam" id="PF09957">
    <property type="entry name" value="VapB_antitoxin"/>
    <property type="match status" value="1"/>
</dbReference>
<dbReference type="Proteomes" id="UP001164390">
    <property type="component" value="Chromosome"/>
</dbReference>
<dbReference type="AlphaFoldDB" id="A0AA46TH64"/>
<keyword evidence="2" id="KW-1185">Reference proteome</keyword>
<proteinExistence type="predicted"/>
<evidence type="ECO:0000313" key="2">
    <source>
        <dbReference type="Proteomes" id="UP001164390"/>
    </source>
</evidence>